<evidence type="ECO:0000313" key="2">
    <source>
        <dbReference type="EMBL" id="MRX46102.1"/>
    </source>
</evidence>
<dbReference type="InterPro" id="IPR012338">
    <property type="entry name" value="Beta-lactam/transpept-like"/>
</dbReference>
<dbReference type="PANTHER" id="PTHR46825">
    <property type="entry name" value="D-ALANYL-D-ALANINE-CARBOXYPEPTIDASE/ENDOPEPTIDASE AMPH"/>
    <property type="match status" value="1"/>
</dbReference>
<feature type="domain" description="Beta-lactamase-related" evidence="1">
    <location>
        <begin position="30"/>
        <end position="133"/>
    </location>
</feature>
<dbReference type="SUPFAM" id="SSF56601">
    <property type="entry name" value="beta-lactamase/transpeptidase-like"/>
    <property type="match status" value="1"/>
</dbReference>
<dbReference type="InterPro" id="IPR050491">
    <property type="entry name" value="AmpC-like"/>
</dbReference>
<dbReference type="AlphaFoldDB" id="A0A7K0FJY1"/>
<organism evidence="2 3">
    <name type="scientific">Pedobacter puniceum</name>
    <dbReference type="NCBI Taxonomy" id="2666136"/>
    <lineage>
        <taxon>Bacteria</taxon>
        <taxon>Pseudomonadati</taxon>
        <taxon>Bacteroidota</taxon>
        <taxon>Sphingobacteriia</taxon>
        <taxon>Sphingobacteriales</taxon>
        <taxon>Sphingobacteriaceae</taxon>
        <taxon>Pedobacter</taxon>
    </lineage>
</organism>
<dbReference type="GO" id="GO:0016787">
    <property type="term" value="F:hydrolase activity"/>
    <property type="evidence" value="ECO:0007669"/>
    <property type="project" value="UniProtKB-KW"/>
</dbReference>
<dbReference type="PANTHER" id="PTHR46825:SF9">
    <property type="entry name" value="BETA-LACTAMASE-RELATED DOMAIN-CONTAINING PROTEIN"/>
    <property type="match status" value="1"/>
</dbReference>
<accession>A0A7K0FJY1</accession>
<name>A0A7K0FJY1_9SPHI</name>
<dbReference type="Pfam" id="PF00144">
    <property type="entry name" value="Beta-lactamase"/>
    <property type="match status" value="1"/>
</dbReference>
<reference evidence="2 3" key="1">
    <citation type="submission" date="2019-11" db="EMBL/GenBank/DDBJ databases">
        <authorList>
            <person name="Cheng Q."/>
            <person name="Yang Z."/>
        </authorList>
    </citation>
    <scope>NUCLEOTIDE SEQUENCE [LARGE SCALE GENOMIC DNA]</scope>
    <source>
        <strain evidence="2 3">HX-22-1</strain>
    </source>
</reference>
<evidence type="ECO:0000259" key="1">
    <source>
        <dbReference type="Pfam" id="PF00144"/>
    </source>
</evidence>
<dbReference type="EMBL" id="WKJI01000001">
    <property type="protein sequence ID" value="MRX46102.1"/>
    <property type="molecule type" value="Genomic_DNA"/>
</dbReference>
<keyword evidence="2" id="KW-0378">Hydrolase</keyword>
<proteinExistence type="predicted"/>
<sequence length="133" mass="15021">MKIYLLVILFLIQSINGFSQKLTTELKTKIDSIVNPYIKQYSIVGMSIGIVDDDKSYTVNYGQTAQQNGFPVTDSTMFHIASITKVFTATAIMQLVEQGKLSLDDKLVEILPDFKLKSKDYDKITIKHLLTHT</sequence>
<keyword evidence="3" id="KW-1185">Reference proteome</keyword>
<dbReference type="Gene3D" id="3.40.710.10">
    <property type="entry name" value="DD-peptidase/beta-lactamase superfamily"/>
    <property type="match status" value="1"/>
</dbReference>
<evidence type="ECO:0000313" key="3">
    <source>
        <dbReference type="Proteomes" id="UP000462931"/>
    </source>
</evidence>
<dbReference type="Proteomes" id="UP000462931">
    <property type="component" value="Unassembled WGS sequence"/>
</dbReference>
<comment type="caution">
    <text evidence="2">The sequence shown here is derived from an EMBL/GenBank/DDBJ whole genome shotgun (WGS) entry which is preliminary data.</text>
</comment>
<gene>
    <name evidence="2" type="ORF">GJJ64_02775</name>
</gene>
<dbReference type="InterPro" id="IPR001466">
    <property type="entry name" value="Beta-lactam-related"/>
</dbReference>
<protein>
    <submittedName>
        <fullName evidence="2">Serine hydrolase</fullName>
    </submittedName>
</protein>